<accession>A0AAU9UGN9</accession>
<evidence type="ECO:0000313" key="2">
    <source>
        <dbReference type="Proteomes" id="UP001153954"/>
    </source>
</evidence>
<protein>
    <submittedName>
        <fullName evidence="1">Uncharacterized protein</fullName>
    </submittedName>
</protein>
<proteinExistence type="predicted"/>
<dbReference type="AlphaFoldDB" id="A0AAU9UGN9"/>
<gene>
    <name evidence="1" type="ORF">EEDITHA_LOCUS12312</name>
</gene>
<name>A0AAU9UGN9_EUPED</name>
<reference evidence="1" key="1">
    <citation type="submission" date="2022-03" db="EMBL/GenBank/DDBJ databases">
        <authorList>
            <person name="Tunstrom K."/>
        </authorList>
    </citation>
    <scope>NUCLEOTIDE SEQUENCE</scope>
</reference>
<dbReference type="Proteomes" id="UP001153954">
    <property type="component" value="Unassembled WGS sequence"/>
</dbReference>
<keyword evidence="2" id="KW-1185">Reference proteome</keyword>
<sequence>MRSEMTRISSLLEKYVNLSEQTNKNLQDSISGIKTQLSDLKTTTEQSLNAVQNKVNGAISQINEIKLSTITLLSDQEKIKCHLTELDESIVIGQNKIKSLEAEFTQFKQSAEASSHSQDKLTLCEQIIKEVQNRNNRDKNIILVGLPEPNCSQPEERKSKDETDVLNVISLLGVDIPKPASIFRVGKLNPKRSRKVKICFETLGPAKTLLRNKEKLPRDIKMYSDQTPAQQNFLQTVKNNLKLREEKGETGLTIKYINGTPTIVKVGPKN</sequence>
<dbReference type="EMBL" id="CAKOGL010000017">
    <property type="protein sequence ID" value="CAH2097041.1"/>
    <property type="molecule type" value="Genomic_DNA"/>
</dbReference>
<organism evidence="1 2">
    <name type="scientific">Euphydryas editha</name>
    <name type="common">Edith's checkerspot</name>
    <dbReference type="NCBI Taxonomy" id="104508"/>
    <lineage>
        <taxon>Eukaryota</taxon>
        <taxon>Metazoa</taxon>
        <taxon>Ecdysozoa</taxon>
        <taxon>Arthropoda</taxon>
        <taxon>Hexapoda</taxon>
        <taxon>Insecta</taxon>
        <taxon>Pterygota</taxon>
        <taxon>Neoptera</taxon>
        <taxon>Endopterygota</taxon>
        <taxon>Lepidoptera</taxon>
        <taxon>Glossata</taxon>
        <taxon>Ditrysia</taxon>
        <taxon>Papilionoidea</taxon>
        <taxon>Nymphalidae</taxon>
        <taxon>Nymphalinae</taxon>
        <taxon>Euphydryas</taxon>
    </lineage>
</organism>
<evidence type="ECO:0000313" key="1">
    <source>
        <dbReference type="EMBL" id="CAH2097041.1"/>
    </source>
</evidence>
<comment type="caution">
    <text evidence="1">The sequence shown here is derived from an EMBL/GenBank/DDBJ whole genome shotgun (WGS) entry which is preliminary data.</text>
</comment>